<accession>M9LLE4</accession>
<name>M9LLE4_PAEPP</name>
<dbReference type="Gene3D" id="3.90.550.10">
    <property type="entry name" value="Spore Coat Polysaccharide Biosynthesis Protein SpsA, Chain A"/>
    <property type="match status" value="1"/>
</dbReference>
<dbReference type="PANTHER" id="PTHR22916:SF3">
    <property type="entry name" value="UDP-GLCNAC:BETAGAL BETA-1,3-N-ACETYLGLUCOSAMINYLTRANSFERASE-LIKE PROTEIN 1"/>
    <property type="match status" value="1"/>
</dbReference>
<evidence type="ECO:0000313" key="3">
    <source>
        <dbReference type="EMBL" id="GAC44150.1"/>
    </source>
</evidence>
<organism evidence="3 4">
    <name type="scientific">Paenibacillus popilliae ATCC 14706</name>
    <dbReference type="NCBI Taxonomy" id="1212764"/>
    <lineage>
        <taxon>Bacteria</taxon>
        <taxon>Bacillati</taxon>
        <taxon>Bacillota</taxon>
        <taxon>Bacilli</taxon>
        <taxon>Bacillales</taxon>
        <taxon>Paenibacillaceae</taxon>
        <taxon>Paenibacillus</taxon>
    </lineage>
</organism>
<keyword evidence="4" id="KW-1185">Reference proteome</keyword>
<evidence type="ECO:0000259" key="2">
    <source>
        <dbReference type="Pfam" id="PF00535"/>
    </source>
</evidence>
<dbReference type="InterPro" id="IPR001173">
    <property type="entry name" value="Glyco_trans_2-like"/>
</dbReference>
<dbReference type="PANTHER" id="PTHR22916">
    <property type="entry name" value="GLYCOSYLTRANSFERASE"/>
    <property type="match status" value="1"/>
</dbReference>
<dbReference type="SUPFAM" id="SSF53448">
    <property type="entry name" value="Nucleotide-diphospho-sugar transferases"/>
    <property type="match status" value="1"/>
</dbReference>
<dbReference type="Proteomes" id="UP000029453">
    <property type="component" value="Unassembled WGS sequence"/>
</dbReference>
<dbReference type="RefSeq" id="WP_006287936.1">
    <property type="nucleotide sequence ID" value="NZ_BALG01000354.1"/>
</dbReference>
<reference evidence="3 4" key="1">
    <citation type="submission" date="2012-10" db="EMBL/GenBank/DDBJ databases">
        <title>Draft Genome Sequence of Paenibacillus popilliae ATCC 14706T.</title>
        <authorList>
            <person name="Iiyama K."/>
            <person name="Mori K."/>
            <person name="Mon H."/>
            <person name="Chieda Y."/>
            <person name="Lee J.M."/>
            <person name="Kusakabe T."/>
            <person name="Tashiro K."/>
            <person name="Asano S."/>
            <person name="Yasunaga-Aoki C."/>
            <person name="Shimizu S."/>
        </authorList>
    </citation>
    <scope>NUCLEOTIDE SEQUENCE [LARGE SCALE GENOMIC DNA]</scope>
    <source>
        <strain evidence="3 4">ATCC 14706</strain>
    </source>
</reference>
<sequence length="242" mass="27775">MQPKVTIIIPFYNDPYVEQAITSALNQTFPNIEIIVVDDGSTRHTDKIQSYTNRILYLGKANGGTATALNCGIRAASGEYIAWLSSDDIFYPHKLAIQIPYMLERRASICYTSFDYINDHGQVIEHNVGPHIPNMKSFYQSMLAGNPINGCTVVARKDLLLQTGLFNEALPFAHDYDLWLRLITSRIDFHYLNQPLIQYRRHEQMGTVKHRTVIEQETRIIQSRYAHLLRVLYQELGGENEL</sequence>
<dbReference type="EMBL" id="BALG01000354">
    <property type="protein sequence ID" value="GAC44150.1"/>
    <property type="molecule type" value="Genomic_DNA"/>
</dbReference>
<comment type="caution">
    <text evidence="3">The sequence shown here is derived from an EMBL/GenBank/DDBJ whole genome shotgun (WGS) entry which is preliminary data.</text>
</comment>
<dbReference type="AlphaFoldDB" id="M9LLE4"/>
<protein>
    <submittedName>
        <fullName evidence="3">Glycosyltransferase</fullName>
    </submittedName>
</protein>
<feature type="domain" description="Glycosyltransferase 2-like" evidence="2">
    <location>
        <begin position="6"/>
        <end position="140"/>
    </location>
</feature>
<comment type="similarity">
    <text evidence="1">Belongs to the glycosyltransferase 2 family.</text>
</comment>
<dbReference type="GO" id="GO:0016758">
    <property type="term" value="F:hexosyltransferase activity"/>
    <property type="evidence" value="ECO:0007669"/>
    <property type="project" value="UniProtKB-ARBA"/>
</dbReference>
<evidence type="ECO:0000313" key="4">
    <source>
        <dbReference type="Proteomes" id="UP000029453"/>
    </source>
</evidence>
<dbReference type="InterPro" id="IPR029044">
    <property type="entry name" value="Nucleotide-diphossugar_trans"/>
</dbReference>
<dbReference type="Pfam" id="PF00535">
    <property type="entry name" value="Glycos_transf_2"/>
    <property type="match status" value="1"/>
</dbReference>
<evidence type="ECO:0000256" key="1">
    <source>
        <dbReference type="ARBA" id="ARBA00006739"/>
    </source>
</evidence>
<gene>
    <name evidence="3" type="ORF">PPOP_3553</name>
</gene>
<proteinExistence type="inferred from homology"/>
<keyword evidence="3" id="KW-0808">Transferase</keyword>
<dbReference type="OrthoDB" id="9785185at2"/>